<keyword evidence="2" id="KW-1185">Reference proteome</keyword>
<organism evidence="1 2">
    <name type="scientific">Erwinia pyrifoliae</name>
    <dbReference type="NCBI Taxonomy" id="79967"/>
    <lineage>
        <taxon>Bacteria</taxon>
        <taxon>Pseudomonadati</taxon>
        <taxon>Pseudomonadota</taxon>
        <taxon>Gammaproteobacteria</taxon>
        <taxon>Enterobacterales</taxon>
        <taxon>Erwiniaceae</taxon>
        <taxon>Erwinia</taxon>
    </lineage>
</organism>
<dbReference type="EMBL" id="CP103445">
    <property type="protein sequence ID" value="UWS33951.1"/>
    <property type="molecule type" value="Genomic_DNA"/>
</dbReference>
<protein>
    <recommendedName>
        <fullName evidence="3">ParB/Sulfiredoxin domain-containing protein</fullName>
    </recommendedName>
</protein>
<dbReference type="RefSeq" id="WP_012666694.1">
    <property type="nucleotide sequence ID" value="NZ_CP023567.1"/>
</dbReference>
<dbReference type="Proteomes" id="UP001058553">
    <property type="component" value="Chromosome"/>
</dbReference>
<sequence length="183" mass="20701">MGKNPSANKRSITSAKIAVQEETQLNEYALKKVVAKPSEVRKAKNNFEVDDNGLSAVVRGLKLNDKTFDTALLKGNPVGLDIDLNYPLSAQEEVLKSVIQEKLLQIEAGKKLKKIDVWYNPRTGRIHILDGQHRFLAAAEKSMPIELNWKKLGFPPFQRTWKDTYYSNVTPAKEVLKNQKLRA</sequence>
<accession>A0ABY5X9B5</accession>
<evidence type="ECO:0000313" key="1">
    <source>
        <dbReference type="EMBL" id="UWS33951.1"/>
    </source>
</evidence>
<proteinExistence type="predicted"/>
<evidence type="ECO:0008006" key="3">
    <source>
        <dbReference type="Google" id="ProtNLM"/>
    </source>
</evidence>
<reference evidence="1" key="1">
    <citation type="submission" date="2022-07" db="EMBL/GenBank/DDBJ databases">
        <title>Genetic diversity of Erwinia pyrifoliae.</title>
        <authorList>
            <person name="Park D.S."/>
            <person name="Ham H."/>
        </authorList>
    </citation>
    <scope>NUCLEOTIDE SEQUENCE</scope>
    <source>
        <strain evidence="1">CP201486</strain>
    </source>
</reference>
<name>A0ABY5X9B5_ERWPY</name>
<evidence type="ECO:0000313" key="2">
    <source>
        <dbReference type="Proteomes" id="UP001058553"/>
    </source>
</evidence>
<gene>
    <name evidence="1" type="ORF">NYP84_01705</name>
</gene>
<dbReference type="GeneID" id="92238494"/>